<evidence type="ECO:0000256" key="1">
    <source>
        <dbReference type="ARBA" id="ARBA00022475"/>
    </source>
</evidence>
<dbReference type="PANTHER" id="PTHR37481:SF1">
    <property type="entry name" value="LIPOPOLYSACCHARIDE EXPORT SYSTEM PROTEIN LPTC"/>
    <property type="match status" value="1"/>
</dbReference>
<evidence type="ECO:0000256" key="2">
    <source>
        <dbReference type="ARBA" id="ARBA00022519"/>
    </source>
</evidence>
<dbReference type="GO" id="GO:0017089">
    <property type="term" value="F:glycolipid transfer activity"/>
    <property type="evidence" value="ECO:0007669"/>
    <property type="project" value="TreeGrafter"/>
</dbReference>
<dbReference type="Pfam" id="PF06835">
    <property type="entry name" value="LptC"/>
    <property type="match status" value="1"/>
</dbReference>
<dbReference type="InterPro" id="IPR052363">
    <property type="entry name" value="LPS_export_LptC"/>
</dbReference>
<keyword evidence="1" id="KW-1003">Cell membrane</keyword>
<dbReference type="EMBL" id="PDTV01000004">
    <property type="protein sequence ID" value="PIE83518.1"/>
    <property type="molecule type" value="Genomic_DNA"/>
</dbReference>
<dbReference type="NCBIfam" id="TIGR04409">
    <property type="entry name" value="LptC_YrbK"/>
    <property type="match status" value="1"/>
</dbReference>
<name>A0A2G6PG47_9GAMM</name>
<dbReference type="Proteomes" id="UP000229278">
    <property type="component" value="Unassembled WGS sequence"/>
</dbReference>
<protein>
    <submittedName>
        <fullName evidence="6">LPS export ABC transporter periplasmic protein LptC</fullName>
    </submittedName>
</protein>
<evidence type="ECO:0000313" key="7">
    <source>
        <dbReference type="Proteomes" id="UP000229278"/>
    </source>
</evidence>
<comment type="caution">
    <text evidence="6">The sequence shown here is derived from an EMBL/GenBank/DDBJ whole genome shotgun (WGS) entry which is preliminary data.</text>
</comment>
<dbReference type="InterPro" id="IPR010664">
    <property type="entry name" value="LipoPS_assembly_LptC-rel"/>
</dbReference>
<evidence type="ECO:0000256" key="4">
    <source>
        <dbReference type="ARBA" id="ARBA00022989"/>
    </source>
</evidence>
<keyword evidence="4" id="KW-1133">Transmembrane helix</keyword>
<reference evidence="6 7" key="1">
    <citation type="submission" date="2017-10" db="EMBL/GenBank/DDBJ databases">
        <title>Novel microbial diversity and functional potential in the marine mammal oral microbiome.</title>
        <authorList>
            <person name="Dudek N.K."/>
            <person name="Sun C.L."/>
            <person name="Burstein D."/>
            <person name="Kantor R.S."/>
            <person name="Aliaga Goltsman D.S."/>
            <person name="Bik E.M."/>
            <person name="Thomas B.C."/>
            <person name="Banfield J.F."/>
            <person name="Relman D.A."/>
        </authorList>
    </citation>
    <scope>NUCLEOTIDE SEQUENCE [LARGE SCALE GENOMIC DNA]</scope>
    <source>
        <strain evidence="6">DOLJORAL78_50_517</strain>
    </source>
</reference>
<dbReference type="PANTHER" id="PTHR37481">
    <property type="entry name" value="LIPOPOLYSACCHARIDE EXPORT SYSTEM PROTEIN LPTC"/>
    <property type="match status" value="1"/>
</dbReference>
<dbReference type="GO" id="GO:0005886">
    <property type="term" value="C:plasma membrane"/>
    <property type="evidence" value="ECO:0007669"/>
    <property type="project" value="InterPro"/>
</dbReference>
<proteinExistence type="predicted"/>
<keyword evidence="5" id="KW-0472">Membrane</keyword>
<organism evidence="6 7">
    <name type="scientific">Candidatus Contendibacter odensensis</name>
    <dbReference type="NCBI Taxonomy" id="1400860"/>
    <lineage>
        <taxon>Bacteria</taxon>
        <taxon>Pseudomonadati</taxon>
        <taxon>Pseudomonadota</taxon>
        <taxon>Gammaproteobacteria</taxon>
        <taxon>Candidatus Competibacteraceae</taxon>
        <taxon>Candidatus Contendibacter</taxon>
    </lineage>
</organism>
<evidence type="ECO:0000256" key="3">
    <source>
        <dbReference type="ARBA" id="ARBA00022692"/>
    </source>
</evidence>
<dbReference type="GO" id="GO:0015221">
    <property type="term" value="F:lipopolysaccharide transmembrane transporter activity"/>
    <property type="evidence" value="ECO:0007669"/>
    <property type="project" value="InterPro"/>
</dbReference>
<accession>A0A2G6PG47</accession>
<sequence>MNTSFPLSARSMLYLAGLALLAGLSYALLQWVESSLQQPDPPQSQAPILIIEQFRAVRLNEAGLKAYVIEAPRLEHFPHQAGTKIKQPVMDWYQPNGQIREWQLQSEQGWIAADRKTVKLNGAVTLRRPAASSKIPIVITTRNLQIKPEIHYAETAAPTQAITPNGVLNSIGVRAWLDQERLELLSKVRGTYEPPPP</sequence>
<evidence type="ECO:0000313" key="6">
    <source>
        <dbReference type="EMBL" id="PIE83518.1"/>
    </source>
</evidence>
<evidence type="ECO:0000256" key="5">
    <source>
        <dbReference type="ARBA" id="ARBA00023136"/>
    </source>
</evidence>
<dbReference type="InterPro" id="IPR026265">
    <property type="entry name" value="LptC"/>
</dbReference>
<gene>
    <name evidence="6" type="primary">lptC</name>
    <name evidence="6" type="ORF">CSA09_01280</name>
</gene>
<dbReference type="Gene3D" id="2.60.450.10">
    <property type="entry name" value="Lipopolysaccharide (LPS) transport protein A like domain"/>
    <property type="match status" value="1"/>
</dbReference>
<dbReference type="GO" id="GO:0030288">
    <property type="term" value="C:outer membrane-bounded periplasmic space"/>
    <property type="evidence" value="ECO:0007669"/>
    <property type="project" value="TreeGrafter"/>
</dbReference>
<keyword evidence="2" id="KW-0997">Cell inner membrane</keyword>
<keyword evidence="3" id="KW-0812">Transmembrane</keyword>
<dbReference type="AlphaFoldDB" id="A0A2G6PG47"/>